<reference evidence="3" key="2">
    <citation type="submission" date="2021-04" db="EMBL/GenBank/DDBJ databases">
        <authorList>
            <person name="Gilroy R."/>
        </authorList>
    </citation>
    <scope>NUCLEOTIDE SEQUENCE</scope>
    <source>
        <strain evidence="3">Gambia15-2214</strain>
    </source>
</reference>
<dbReference type="InterPro" id="IPR005094">
    <property type="entry name" value="Endonuclease_MobA/VirD2"/>
</dbReference>
<name>A0A9E2L2E2_9SPIR</name>
<dbReference type="AlphaFoldDB" id="A0A9E2L2E2"/>
<protein>
    <recommendedName>
        <fullName evidence="2">MobA/VirD2-like nuclease domain-containing protein</fullName>
    </recommendedName>
</protein>
<sequence length="406" mass="48003">MSLDWSKFKRKKNRLRIRWQWAKYDDDIDQVKKFYRAIRRNKSSSSYAKPKNIFIGNRNLISPKQQNVMVKFNYSRIEKSHKTLLEQYLPQERKENVKEKPVFFSAKREGQEAYEAYKSNMVPLHFKIILSPETNRLPLKNYTRAYMERVEWELGVKFDWVAVVHTDKPHHHVHILINGADRDGKPLKRPFPRDFVTRRSHIIASEIATNIIGQRSMEDIALSNDRKLSSNRWTSYDEDIQKLSKNNKIVPESERLRRRLNHLIELDLATYENGIYSLEKNWDTTLQITGRYNSFLYARDELKWNLKNDLKLFEGGQISGIVRKVYTLDDEYENNNAVIIENKNEAYFVPLFNRPSKKMEGKECVIEASATSKGRLAAKIYTISKKTEKEKNVSQGKSSEKTKRMR</sequence>
<accession>A0A9E2L2E2</accession>
<proteinExistence type="predicted"/>
<evidence type="ECO:0000313" key="3">
    <source>
        <dbReference type="EMBL" id="MBU3849861.1"/>
    </source>
</evidence>
<evidence type="ECO:0000256" key="1">
    <source>
        <dbReference type="SAM" id="MobiDB-lite"/>
    </source>
</evidence>
<evidence type="ECO:0000313" key="4">
    <source>
        <dbReference type="Proteomes" id="UP000823914"/>
    </source>
</evidence>
<evidence type="ECO:0000259" key="2">
    <source>
        <dbReference type="Pfam" id="PF03432"/>
    </source>
</evidence>
<organism evidence="3 4">
    <name type="scientific">Candidatus Treponema excrementipullorum</name>
    <dbReference type="NCBI Taxonomy" id="2838768"/>
    <lineage>
        <taxon>Bacteria</taxon>
        <taxon>Pseudomonadati</taxon>
        <taxon>Spirochaetota</taxon>
        <taxon>Spirochaetia</taxon>
        <taxon>Spirochaetales</taxon>
        <taxon>Treponemataceae</taxon>
        <taxon>Treponema</taxon>
    </lineage>
</organism>
<dbReference type="Proteomes" id="UP000823914">
    <property type="component" value="Unassembled WGS sequence"/>
</dbReference>
<gene>
    <name evidence="3" type="ORF">IAA16_04780</name>
</gene>
<dbReference type="Pfam" id="PF03432">
    <property type="entry name" value="Relaxase"/>
    <property type="match status" value="1"/>
</dbReference>
<reference evidence="3" key="1">
    <citation type="journal article" date="2021" name="PeerJ">
        <title>Extensive microbial diversity within the chicken gut microbiome revealed by metagenomics and culture.</title>
        <authorList>
            <person name="Gilroy R."/>
            <person name="Ravi A."/>
            <person name="Getino M."/>
            <person name="Pursley I."/>
            <person name="Horton D.L."/>
            <person name="Alikhan N.F."/>
            <person name="Baker D."/>
            <person name="Gharbi K."/>
            <person name="Hall N."/>
            <person name="Watson M."/>
            <person name="Adriaenssens E.M."/>
            <person name="Foster-Nyarko E."/>
            <person name="Jarju S."/>
            <person name="Secka A."/>
            <person name="Antonio M."/>
            <person name="Oren A."/>
            <person name="Chaudhuri R.R."/>
            <person name="La Ragione R."/>
            <person name="Hildebrand F."/>
            <person name="Pallen M.J."/>
        </authorList>
    </citation>
    <scope>NUCLEOTIDE SEQUENCE</scope>
    <source>
        <strain evidence="3">Gambia15-2214</strain>
    </source>
</reference>
<feature type="region of interest" description="Disordered" evidence="1">
    <location>
        <begin position="387"/>
        <end position="406"/>
    </location>
</feature>
<feature type="domain" description="MobA/VirD2-like nuclease" evidence="2">
    <location>
        <begin position="131"/>
        <end position="189"/>
    </location>
</feature>
<dbReference type="EMBL" id="JAHLFV010000114">
    <property type="protein sequence ID" value="MBU3849861.1"/>
    <property type="molecule type" value="Genomic_DNA"/>
</dbReference>
<comment type="caution">
    <text evidence="3">The sequence shown here is derived from an EMBL/GenBank/DDBJ whole genome shotgun (WGS) entry which is preliminary data.</text>
</comment>